<evidence type="ECO:0000313" key="3">
    <source>
        <dbReference type="Proteomes" id="UP000004067"/>
    </source>
</evidence>
<proteinExistence type="predicted"/>
<keyword evidence="3" id="KW-1185">Reference proteome</keyword>
<dbReference type="PANTHER" id="PTHR43404:SF2">
    <property type="entry name" value="LIPOPOLYSACCHARIDE CHOLINEPHOSPHOTRANSFERASE LICD"/>
    <property type="match status" value="1"/>
</dbReference>
<dbReference type="STRING" id="888060.HMPREF9081_2452"/>
<dbReference type="GO" id="GO:0009100">
    <property type="term" value="P:glycoprotein metabolic process"/>
    <property type="evidence" value="ECO:0007669"/>
    <property type="project" value="UniProtKB-ARBA"/>
</dbReference>
<dbReference type="Proteomes" id="UP000004067">
    <property type="component" value="Unassembled WGS sequence"/>
</dbReference>
<name>F5RQB6_9FIRM</name>
<accession>F5RQB6</accession>
<evidence type="ECO:0000259" key="1">
    <source>
        <dbReference type="Pfam" id="PF04991"/>
    </source>
</evidence>
<dbReference type="AlphaFoldDB" id="F5RQB6"/>
<sequence>MRHIDLRRGEKGPMRKKGIPPEMLKKLQQELLDILLEFDRICKKYNIRYYLSDGTLLGAVRHQGFIPWDDDVDIEIFRPEYERFREVAKKEWDEHGRYYFQDSTTDPDYNWPYGKFRKAGTRGVRPNQKGMLKRDGIFMDVFAMDVMPSTRPVQSIMYFLTAVARKILWAPIGWHILQNPFEKAGFFLLHLLPRNAALALHHWVSGWYRGKETEWIGIFNTASTSKHGYAYRREWYKDVREVSFEGHMLPIPVGADGILKTKYYDYWVLPPEEKRYGNADFVYIEFSDGTIWQRDE</sequence>
<feature type="domain" description="LicD/FKTN/FKRP nucleotidyltransferase" evidence="1">
    <location>
        <begin position="42"/>
        <end position="153"/>
    </location>
</feature>
<gene>
    <name evidence="2" type="primary">licD</name>
    <name evidence="2" type="ORF">HMPREF9081_2452</name>
</gene>
<evidence type="ECO:0000313" key="2">
    <source>
        <dbReference type="EMBL" id="EGK56950.1"/>
    </source>
</evidence>
<dbReference type="Pfam" id="PF04991">
    <property type="entry name" value="LicD"/>
    <property type="match status" value="1"/>
</dbReference>
<comment type="caution">
    <text evidence="2">The sequence shown here is derived from an EMBL/GenBank/DDBJ whole genome shotgun (WGS) entry which is preliminary data.</text>
</comment>
<dbReference type="InterPro" id="IPR052942">
    <property type="entry name" value="LPS_cholinephosphotransferase"/>
</dbReference>
<dbReference type="OrthoDB" id="9786100at2"/>
<dbReference type="InterPro" id="IPR007074">
    <property type="entry name" value="LicD/FKTN/FKRP_NTP_transf"/>
</dbReference>
<protein>
    <submittedName>
        <fullName evidence="2">LicD2 protein</fullName>
    </submittedName>
</protein>
<dbReference type="eggNOG" id="COG3475">
    <property type="taxonomic scope" value="Bacteria"/>
</dbReference>
<dbReference type="HOGENOM" id="CLU_075543_0_0_9"/>
<dbReference type="EMBL" id="AFHQ01000060">
    <property type="protein sequence ID" value="EGK56950.1"/>
    <property type="molecule type" value="Genomic_DNA"/>
</dbReference>
<reference evidence="2 3" key="1">
    <citation type="submission" date="2011-04" db="EMBL/GenBank/DDBJ databases">
        <authorList>
            <person name="Muzny D."/>
            <person name="Qin X."/>
            <person name="Deng J."/>
            <person name="Jiang H."/>
            <person name="Liu Y."/>
            <person name="Qu J."/>
            <person name="Song X.-Z."/>
            <person name="Zhang L."/>
            <person name="Thornton R."/>
            <person name="Coyle M."/>
            <person name="Francisco L."/>
            <person name="Jackson L."/>
            <person name="Javaid M."/>
            <person name="Korchina V."/>
            <person name="Kovar C."/>
            <person name="Mata R."/>
            <person name="Mathew T."/>
            <person name="Ngo R."/>
            <person name="Nguyen L."/>
            <person name="Nguyen N."/>
            <person name="Okwuonu G."/>
            <person name="Ongeri F."/>
            <person name="Pham C."/>
            <person name="Simmons D."/>
            <person name="Wilczek-Boney K."/>
            <person name="Hale W."/>
            <person name="Jakkamsetti A."/>
            <person name="Pham P."/>
            <person name="Ruth R."/>
            <person name="San Lucas F."/>
            <person name="Warren J."/>
            <person name="Zhang J."/>
            <person name="Zhao Z."/>
            <person name="Zhou C."/>
            <person name="Zhu D."/>
            <person name="Lee S."/>
            <person name="Bess C."/>
            <person name="Blankenburg K."/>
            <person name="Forbes L."/>
            <person name="Fu Q."/>
            <person name="Gubbala S."/>
            <person name="Hirani K."/>
            <person name="Jayaseelan J.C."/>
            <person name="Lara F."/>
            <person name="Munidasa M."/>
            <person name="Palculict T."/>
            <person name="Patil S."/>
            <person name="Pu L.-L."/>
            <person name="Saada N."/>
            <person name="Tang L."/>
            <person name="Weissenberger G."/>
            <person name="Zhu Y."/>
            <person name="Hemphill L."/>
            <person name="Shang Y."/>
            <person name="Youmans B."/>
            <person name="Ayvaz T."/>
            <person name="Ross M."/>
            <person name="Santibanez J."/>
            <person name="Aqrawi P."/>
            <person name="Gross S."/>
            <person name="Joshi V."/>
            <person name="Fowler G."/>
            <person name="Nazareth L."/>
            <person name="Reid J."/>
            <person name="Worley K."/>
            <person name="Petrosino J."/>
            <person name="Highlander S."/>
            <person name="Gibbs R."/>
        </authorList>
    </citation>
    <scope>NUCLEOTIDE SEQUENCE [LARGE SCALE GENOMIC DNA]</scope>
    <source>
        <strain evidence="2 3">DSM 2778</strain>
    </source>
</reference>
<dbReference type="PANTHER" id="PTHR43404">
    <property type="entry name" value="LIPOPOLYSACCHARIDE CHOLINEPHOSPHOTRANSFERASE LICD"/>
    <property type="match status" value="1"/>
</dbReference>
<organism evidence="2 3">
    <name type="scientific">Centipeda periodontii DSM 2778</name>
    <dbReference type="NCBI Taxonomy" id="888060"/>
    <lineage>
        <taxon>Bacteria</taxon>
        <taxon>Bacillati</taxon>
        <taxon>Bacillota</taxon>
        <taxon>Negativicutes</taxon>
        <taxon>Selenomonadales</taxon>
        <taxon>Selenomonadaceae</taxon>
        <taxon>Centipeda</taxon>
    </lineage>
</organism>